<dbReference type="InterPro" id="IPR007053">
    <property type="entry name" value="LRAT_dom"/>
</dbReference>
<feature type="domain" description="LRAT" evidence="6">
    <location>
        <begin position="106"/>
        <end position="213"/>
    </location>
</feature>
<comment type="similarity">
    <text evidence="1">Belongs to the H-rev107 family.</text>
</comment>
<keyword evidence="3" id="KW-0378">Hydrolase</keyword>
<reference evidence="8" key="1">
    <citation type="submission" date="2024-02" db="UniProtKB">
        <authorList>
            <consortium name="WormBaseParasite"/>
        </authorList>
    </citation>
    <scope>IDENTIFICATION</scope>
</reference>
<dbReference type="Pfam" id="PF04970">
    <property type="entry name" value="LRAT"/>
    <property type="match status" value="1"/>
</dbReference>
<dbReference type="GO" id="GO:0008970">
    <property type="term" value="F:phospholipase A1 activity"/>
    <property type="evidence" value="ECO:0007669"/>
    <property type="project" value="TreeGrafter"/>
</dbReference>
<dbReference type="PANTHER" id="PTHR13943">
    <property type="entry name" value="HRAS-LIKE SUPPRESSOR - RELATED"/>
    <property type="match status" value="1"/>
</dbReference>
<dbReference type="InterPro" id="IPR051496">
    <property type="entry name" value="H-rev107_PLA/AT"/>
</dbReference>
<keyword evidence="2" id="KW-0808">Transferase</keyword>
<evidence type="ECO:0000313" key="8">
    <source>
        <dbReference type="WBParaSite" id="MBELARI_LOCUS20686"/>
    </source>
</evidence>
<dbReference type="Gene3D" id="3.90.1720.10">
    <property type="entry name" value="endopeptidase domain like (from Nostoc punctiforme)"/>
    <property type="match status" value="1"/>
</dbReference>
<name>A0AAF3F2U3_9BILA</name>
<evidence type="ECO:0000313" key="7">
    <source>
        <dbReference type="Proteomes" id="UP000887575"/>
    </source>
</evidence>
<dbReference type="Proteomes" id="UP000887575">
    <property type="component" value="Unassembled WGS sequence"/>
</dbReference>
<dbReference type="GO" id="GO:0016410">
    <property type="term" value="F:N-acyltransferase activity"/>
    <property type="evidence" value="ECO:0007669"/>
    <property type="project" value="TreeGrafter"/>
</dbReference>
<evidence type="ECO:0000256" key="5">
    <source>
        <dbReference type="SAM" id="Phobius"/>
    </source>
</evidence>
<dbReference type="GO" id="GO:0070292">
    <property type="term" value="P:N-acylphosphatidylethanolamine metabolic process"/>
    <property type="evidence" value="ECO:0007669"/>
    <property type="project" value="TreeGrafter"/>
</dbReference>
<keyword evidence="5" id="KW-0472">Membrane</keyword>
<keyword evidence="4" id="KW-0443">Lipid metabolism</keyword>
<evidence type="ECO:0000256" key="1">
    <source>
        <dbReference type="ARBA" id="ARBA00007824"/>
    </source>
</evidence>
<evidence type="ECO:0000256" key="2">
    <source>
        <dbReference type="ARBA" id="ARBA00022679"/>
    </source>
</evidence>
<organism evidence="7 8">
    <name type="scientific">Mesorhabditis belari</name>
    <dbReference type="NCBI Taxonomy" id="2138241"/>
    <lineage>
        <taxon>Eukaryota</taxon>
        <taxon>Metazoa</taxon>
        <taxon>Ecdysozoa</taxon>
        <taxon>Nematoda</taxon>
        <taxon>Chromadorea</taxon>
        <taxon>Rhabditida</taxon>
        <taxon>Rhabditina</taxon>
        <taxon>Rhabditomorpha</taxon>
        <taxon>Rhabditoidea</taxon>
        <taxon>Rhabditidae</taxon>
        <taxon>Mesorhabditinae</taxon>
        <taxon>Mesorhabditis</taxon>
    </lineage>
</organism>
<proteinExistence type="inferred from homology"/>
<dbReference type="WBParaSite" id="MBELARI_LOCUS20686">
    <property type="protein sequence ID" value="MBELARI_LOCUS20686"/>
    <property type="gene ID" value="MBELARI_LOCUS20686"/>
</dbReference>
<dbReference type="AlphaFoldDB" id="A0AAF3F2U3"/>
<protein>
    <submittedName>
        <fullName evidence="8">LRAT domain-containing protein</fullName>
    </submittedName>
</protein>
<sequence>MPSTSLALDLDMTREMESLTGDLLKHNTLPHFMDSIYKIEPIQQKRKFLSTFLYFAFIAFGAYILLPGFFRSSSNGFKGGHAVATSKKTQFMTPSELRSVAEPGDTNLFKRFGYLHAAIIRRNDEYGFDVVHVDGSKVGPEERVIESPVSVIAGVGSLVCIDNALDSVLTPADRQIMKRLDHAVGTIFTYHMVDNNCEHFASLMRYGCPLSPQIETTFDYTRKVLYKA</sequence>
<evidence type="ECO:0000256" key="4">
    <source>
        <dbReference type="ARBA" id="ARBA00023098"/>
    </source>
</evidence>
<accession>A0AAF3F2U3</accession>
<dbReference type="PANTHER" id="PTHR13943:SF80">
    <property type="entry name" value="PHOSPHOLIPASE A AND ACYLTRANSFERASE 1-LIKE"/>
    <property type="match status" value="1"/>
</dbReference>
<keyword evidence="7" id="KW-1185">Reference proteome</keyword>
<keyword evidence="5" id="KW-0812">Transmembrane</keyword>
<feature type="transmembrane region" description="Helical" evidence="5">
    <location>
        <begin position="48"/>
        <end position="70"/>
    </location>
</feature>
<keyword evidence="5" id="KW-1133">Transmembrane helix</keyword>
<dbReference type="GO" id="GO:0005737">
    <property type="term" value="C:cytoplasm"/>
    <property type="evidence" value="ECO:0007669"/>
    <property type="project" value="TreeGrafter"/>
</dbReference>
<dbReference type="GO" id="GO:0004623">
    <property type="term" value="F:phospholipase A2 activity"/>
    <property type="evidence" value="ECO:0007669"/>
    <property type="project" value="TreeGrafter"/>
</dbReference>
<evidence type="ECO:0000256" key="3">
    <source>
        <dbReference type="ARBA" id="ARBA00022801"/>
    </source>
</evidence>
<dbReference type="PROSITE" id="PS51934">
    <property type="entry name" value="LRAT"/>
    <property type="match status" value="1"/>
</dbReference>
<evidence type="ECO:0000259" key="6">
    <source>
        <dbReference type="PROSITE" id="PS51934"/>
    </source>
</evidence>